<feature type="compositionally biased region" description="Polar residues" evidence="2">
    <location>
        <begin position="188"/>
        <end position="209"/>
    </location>
</feature>
<dbReference type="GO" id="GO:0030479">
    <property type="term" value="C:actin cortical patch"/>
    <property type="evidence" value="ECO:0007669"/>
    <property type="project" value="UniProtKB-ARBA"/>
</dbReference>
<dbReference type="GO" id="GO:0071933">
    <property type="term" value="F:Arp2/3 complex binding"/>
    <property type="evidence" value="ECO:0007669"/>
    <property type="project" value="UniProtKB-ARBA"/>
</dbReference>
<organism evidence="5 6">
    <name type="scientific">Glonium stellatum</name>
    <dbReference type="NCBI Taxonomy" id="574774"/>
    <lineage>
        <taxon>Eukaryota</taxon>
        <taxon>Fungi</taxon>
        <taxon>Dikarya</taxon>
        <taxon>Ascomycota</taxon>
        <taxon>Pezizomycotina</taxon>
        <taxon>Dothideomycetes</taxon>
        <taxon>Pleosporomycetidae</taxon>
        <taxon>Gloniales</taxon>
        <taxon>Gloniaceae</taxon>
        <taxon>Glonium</taxon>
    </lineage>
</organism>
<feature type="compositionally biased region" description="Pro residues" evidence="2">
    <location>
        <begin position="388"/>
        <end position="403"/>
    </location>
</feature>
<dbReference type="FunFam" id="2.30.29.30:FF:000281">
    <property type="entry name" value="Actin associated protein"/>
    <property type="match status" value="1"/>
</dbReference>
<feature type="compositionally biased region" description="Polar residues" evidence="2">
    <location>
        <begin position="130"/>
        <end position="147"/>
    </location>
</feature>
<dbReference type="GO" id="GO:0003779">
    <property type="term" value="F:actin binding"/>
    <property type="evidence" value="ECO:0007669"/>
    <property type="project" value="InterPro"/>
</dbReference>
<feature type="compositionally biased region" description="Pro residues" evidence="2">
    <location>
        <begin position="349"/>
        <end position="361"/>
    </location>
</feature>
<sequence length="640" mass="66813">MPSILSDDDKQTVKRAVPKATNKIHAVAVAKLYIAYPDTHRWTYTGLQGAAVLANDLVGNTFWIKLVDISSANRGVIWDQEIYDTFSYNQDRVFFHTFELEDCLAGLSFCDEKEAKQFKKKMDEREKSANRNTRSKPFSSSIHGSSDMNEKPTHHGILGGIFSHRHSSTSHLPPPQSIIPPKEATVVSPVQPSYSSTPINKNSSIDTSDPSFQPILKELLEIGITEDQIEENAVFIKEYIEARKAPLKMAAISPQTTGTSVGSGGRGPPPPPPPSRRTAKIGTSPAPSGNRPLSPSPAPSPPRQASPPPGPPPSRFRVPPPLADAGKLAHVNAPAPPSRARAPSNSLPNPGPPPPPRPPKQPIEESSEPAPSYSVPPPFTGNRVVSNRPPPSRGPVPPPPPARETPSVHFDVPPLPPKTSPAPPPPLPPASKGPPGPPPLPPSSARPVPPPTSTAPPPPPTLPSTNAPPPPPLPPADHAPPPQPTGHAPPPPPMPIRPLSTGNAPPPPPMPPGGVPPPPPMPNANVPPPPPMPPGGGPPPPPPPPPPMPGAGLPKKAIGGGRDNLLADIRGGARLKKVSDTEKRDRSAAIVPGSELSAGTPSPAPTGPADGGLAGALASALAARKSKVSHSDDEDDKDDW</sequence>
<protein>
    <submittedName>
        <fullName evidence="5">WH1-domain-containing protein</fullName>
    </submittedName>
</protein>
<dbReference type="InterPro" id="IPR033927">
    <property type="entry name" value="WASPfam_EVH1"/>
</dbReference>
<dbReference type="SMART" id="SM00461">
    <property type="entry name" value="WH1"/>
    <property type="match status" value="1"/>
</dbReference>
<proteinExistence type="predicted"/>
<dbReference type="InterPro" id="IPR011993">
    <property type="entry name" value="PH-like_dom_sf"/>
</dbReference>
<dbReference type="Gene3D" id="2.30.29.30">
    <property type="entry name" value="Pleckstrin-homology domain (PH domain)/Phosphotyrosine-binding domain (PTB)"/>
    <property type="match status" value="1"/>
</dbReference>
<dbReference type="SMART" id="SM00246">
    <property type="entry name" value="WH2"/>
    <property type="match status" value="1"/>
</dbReference>
<feature type="compositionally biased region" description="Pro residues" evidence="2">
    <location>
        <begin position="504"/>
        <end position="549"/>
    </location>
</feature>
<evidence type="ECO:0000313" key="5">
    <source>
        <dbReference type="EMBL" id="OCL01437.1"/>
    </source>
</evidence>
<dbReference type="Gene3D" id="6.10.280.150">
    <property type="match status" value="1"/>
</dbReference>
<feature type="domain" description="WH2" evidence="4">
    <location>
        <begin position="561"/>
        <end position="578"/>
    </location>
</feature>
<feature type="compositionally biased region" description="Pro residues" evidence="2">
    <location>
        <begin position="413"/>
        <end position="496"/>
    </location>
</feature>
<accession>A0A8E2EMF5</accession>
<name>A0A8E2EMF5_9PEZI</name>
<evidence type="ECO:0000313" key="6">
    <source>
        <dbReference type="Proteomes" id="UP000250140"/>
    </source>
</evidence>
<dbReference type="Pfam" id="PF00568">
    <property type="entry name" value="WH1"/>
    <property type="match status" value="1"/>
</dbReference>
<feature type="domain" description="WH1" evidence="3">
    <location>
        <begin position="17"/>
        <end position="129"/>
    </location>
</feature>
<dbReference type="CDD" id="cd01205">
    <property type="entry name" value="EVH1_WASP-like"/>
    <property type="match status" value="1"/>
</dbReference>
<evidence type="ECO:0000256" key="2">
    <source>
        <dbReference type="SAM" id="MobiDB-lite"/>
    </source>
</evidence>
<dbReference type="OrthoDB" id="8963340at2759"/>
<dbReference type="EMBL" id="KV751133">
    <property type="protein sequence ID" value="OCL01437.1"/>
    <property type="molecule type" value="Genomic_DNA"/>
</dbReference>
<dbReference type="InterPro" id="IPR003124">
    <property type="entry name" value="WH2_dom"/>
</dbReference>
<dbReference type="SUPFAM" id="SSF50729">
    <property type="entry name" value="PH domain-like"/>
    <property type="match status" value="1"/>
</dbReference>
<dbReference type="InterPro" id="IPR000697">
    <property type="entry name" value="WH1/EVH1_dom"/>
</dbReference>
<dbReference type="AlphaFoldDB" id="A0A8E2EMF5"/>
<feature type="region of interest" description="Disordered" evidence="2">
    <location>
        <begin position="254"/>
        <end position="640"/>
    </location>
</feature>
<dbReference type="PROSITE" id="PS50229">
    <property type="entry name" value="WH1"/>
    <property type="match status" value="1"/>
</dbReference>
<feature type="compositionally biased region" description="Low complexity" evidence="2">
    <location>
        <begin position="338"/>
        <end position="348"/>
    </location>
</feature>
<evidence type="ECO:0000259" key="3">
    <source>
        <dbReference type="PROSITE" id="PS50229"/>
    </source>
</evidence>
<feature type="compositionally biased region" description="Pro residues" evidence="2">
    <location>
        <begin position="294"/>
        <end position="322"/>
    </location>
</feature>
<evidence type="ECO:0000259" key="4">
    <source>
        <dbReference type="PROSITE" id="PS51082"/>
    </source>
</evidence>
<reference evidence="5 6" key="1">
    <citation type="journal article" date="2016" name="Nat. Commun.">
        <title>Ectomycorrhizal ecology is imprinted in the genome of the dominant symbiotic fungus Cenococcum geophilum.</title>
        <authorList>
            <consortium name="DOE Joint Genome Institute"/>
            <person name="Peter M."/>
            <person name="Kohler A."/>
            <person name="Ohm R.A."/>
            <person name="Kuo A."/>
            <person name="Krutzmann J."/>
            <person name="Morin E."/>
            <person name="Arend M."/>
            <person name="Barry K.W."/>
            <person name="Binder M."/>
            <person name="Choi C."/>
            <person name="Clum A."/>
            <person name="Copeland A."/>
            <person name="Grisel N."/>
            <person name="Haridas S."/>
            <person name="Kipfer T."/>
            <person name="LaButti K."/>
            <person name="Lindquist E."/>
            <person name="Lipzen A."/>
            <person name="Maire R."/>
            <person name="Meier B."/>
            <person name="Mihaltcheva S."/>
            <person name="Molinier V."/>
            <person name="Murat C."/>
            <person name="Poggeler S."/>
            <person name="Quandt C.A."/>
            <person name="Sperisen C."/>
            <person name="Tritt A."/>
            <person name="Tisserant E."/>
            <person name="Crous P.W."/>
            <person name="Henrissat B."/>
            <person name="Nehls U."/>
            <person name="Egli S."/>
            <person name="Spatafora J.W."/>
            <person name="Grigoriev I.V."/>
            <person name="Martin F.M."/>
        </authorList>
    </citation>
    <scope>NUCLEOTIDE SEQUENCE [LARGE SCALE GENOMIC DNA]</scope>
    <source>
        <strain evidence="5 6">CBS 207.34</strain>
    </source>
</reference>
<dbReference type="PROSITE" id="PS51082">
    <property type="entry name" value="WH2"/>
    <property type="match status" value="1"/>
</dbReference>
<dbReference type="Proteomes" id="UP000250140">
    <property type="component" value="Unassembled WGS sequence"/>
</dbReference>
<evidence type="ECO:0000256" key="1">
    <source>
        <dbReference type="ARBA" id="ARBA00022553"/>
    </source>
</evidence>
<dbReference type="Pfam" id="PF02205">
    <property type="entry name" value="WH2"/>
    <property type="match status" value="1"/>
</dbReference>
<feature type="compositionally biased region" description="Basic and acidic residues" evidence="2">
    <location>
        <begin position="577"/>
        <end position="587"/>
    </location>
</feature>
<keyword evidence="1" id="KW-0597">Phosphoprotein</keyword>
<feature type="region of interest" description="Disordered" evidence="2">
    <location>
        <begin position="187"/>
        <end position="209"/>
    </location>
</feature>
<feature type="region of interest" description="Disordered" evidence="2">
    <location>
        <begin position="121"/>
        <end position="155"/>
    </location>
</feature>
<dbReference type="GO" id="GO:0045010">
    <property type="term" value="P:actin nucleation"/>
    <property type="evidence" value="ECO:0007669"/>
    <property type="project" value="UniProtKB-ARBA"/>
</dbReference>
<gene>
    <name evidence="5" type="ORF">AOQ84DRAFT_328987</name>
</gene>
<keyword evidence="6" id="KW-1185">Reference proteome</keyword>